<evidence type="ECO:0000256" key="3">
    <source>
        <dbReference type="ARBA" id="ARBA00022448"/>
    </source>
</evidence>
<accession>A0A841JRN5</accession>
<evidence type="ECO:0000256" key="11">
    <source>
        <dbReference type="ARBA" id="ARBA00023136"/>
    </source>
</evidence>
<keyword evidence="4" id="KW-1003">Cell membrane</keyword>
<feature type="transmembrane region" description="Helical" evidence="12">
    <location>
        <begin position="314"/>
        <end position="335"/>
    </location>
</feature>
<feature type="transmembrane region" description="Helical" evidence="12">
    <location>
        <begin position="207"/>
        <end position="224"/>
    </location>
</feature>
<evidence type="ECO:0000313" key="14">
    <source>
        <dbReference type="Proteomes" id="UP000538666"/>
    </source>
</evidence>
<feature type="transmembrane region" description="Helical" evidence="12">
    <location>
        <begin position="262"/>
        <end position="284"/>
    </location>
</feature>
<dbReference type="GO" id="GO:0005886">
    <property type="term" value="C:plasma membrane"/>
    <property type="evidence" value="ECO:0007669"/>
    <property type="project" value="UniProtKB-SubCell"/>
</dbReference>
<comment type="similarity">
    <text evidence="2">Belongs to the cytochrome ubiquinol oxidase subunit 2 family.</text>
</comment>
<dbReference type="EMBL" id="JACHEK010000003">
    <property type="protein sequence ID" value="MBB6143820.1"/>
    <property type="molecule type" value="Genomic_DNA"/>
</dbReference>
<evidence type="ECO:0000256" key="10">
    <source>
        <dbReference type="ARBA" id="ARBA00023004"/>
    </source>
</evidence>
<organism evidence="13 14">
    <name type="scientific">Silvibacterium bohemicum</name>
    <dbReference type="NCBI Taxonomy" id="1577686"/>
    <lineage>
        <taxon>Bacteria</taxon>
        <taxon>Pseudomonadati</taxon>
        <taxon>Acidobacteriota</taxon>
        <taxon>Terriglobia</taxon>
        <taxon>Terriglobales</taxon>
        <taxon>Acidobacteriaceae</taxon>
        <taxon>Silvibacterium</taxon>
    </lineage>
</organism>
<dbReference type="Proteomes" id="UP000538666">
    <property type="component" value="Unassembled WGS sequence"/>
</dbReference>
<dbReference type="GO" id="GO:0016682">
    <property type="term" value="F:oxidoreductase activity, acting on diphenols and related substances as donors, oxygen as acceptor"/>
    <property type="evidence" value="ECO:0007669"/>
    <property type="project" value="TreeGrafter"/>
</dbReference>
<keyword evidence="7" id="KW-0479">Metal-binding</keyword>
<evidence type="ECO:0000256" key="9">
    <source>
        <dbReference type="ARBA" id="ARBA00022989"/>
    </source>
</evidence>
<evidence type="ECO:0000256" key="4">
    <source>
        <dbReference type="ARBA" id="ARBA00022475"/>
    </source>
</evidence>
<comment type="subcellular location">
    <subcellularLocation>
        <location evidence="1">Cell membrane</location>
        <topology evidence="1">Multi-pass membrane protein</topology>
    </subcellularLocation>
</comment>
<evidence type="ECO:0000256" key="12">
    <source>
        <dbReference type="SAM" id="Phobius"/>
    </source>
</evidence>
<dbReference type="RefSeq" id="WP_050058608.1">
    <property type="nucleotide sequence ID" value="NZ_JACHEK010000003.1"/>
</dbReference>
<feature type="transmembrane region" description="Helical" evidence="12">
    <location>
        <begin position="166"/>
        <end position="187"/>
    </location>
</feature>
<keyword evidence="14" id="KW-1185">Reference proteome</keyword>
<comment type="caution">
    <text evidence="13">The sequence shown here is derived from an EMBL/GenBank/DDBJ whole genome shotgun (WGS) entry which is preliminary data.</text>
</comment>
<keyword evidence="5" id="KW-0349">Heme</keyword>
<feature type="transmembrane region" description="Helical" evidence="12">
    <location>
        <begin position="236"/>
        <end position="255"/>
    </location>
</feature>
<dbReference type="OrthoDB" id="9776710at2"/>
<dbReference type="InterPro" id="IPR003317">
    <property type="entry name" value="Cyt-d_oxidase_su2"/>
</dbReference>
<reference evidence="13 14" key="1">
    <citation type="submission" date="2020-08" db="EMBL/GenBank/DDBJ databases">
        <title>Genomic Encyclopedia of Type Strains, Phase IV (KMG-IV): sequencing the most valuable type-strain genomes for metagenomic binning, comparative biology and taxonomic classification.</title>
        <authorList>
            <person name="Goeker M."/>
        </authorList>
    </citation>
    <scope>NUCLEOTIDE SEQUENCE [LARGE SCALE GENOMIC DNA]</scope>
    <source>
        <strain evidence="13 14">DSM 103733</strain>
    </source>
</reference>
<keyword evidence="13" id="KW-0560">Oxidoreductase</keyword>
<evidence type="ECO:0000256" key="2">
    <source>
        <dbReference type="ARBA" id="ARBA00007543"/>
    </source>
</evidence>
<dbReference type="GO" id="GO:0019646">
    <property type="term" value="P:aerobic electron transport chain"/>
    <property type="evidence" value="ECO:0007669"/>
    <property type="project" value="TreeGrafter"/>
</dbReference>
<evidence type="ECO:0000256" key="8">
    <source>
        <dbReference type="ARBA" id="ARBA00022982"/>
    </source>
</evidence>
<evidence type="ECO:0000256" key="6">
    <source>
        <dbReference type="ARBA" id="ARBA00022692"/>
    </source>
</evidence>
<keyword evidence="10" id="KW-0408">Iron</keyword>
<protein>
    <submittedName>
        <fullName evidence="13">Cytochrome d ubiquinol oxidase subunit II</fullName>
        <ecNumber evidence="13">1.10.3.-</ecNumber>
    </submittedName>
</protein>
<dbReference type="GO" id="GO:0046872">
    <property type="term" value="F:metal ion binding"/>
    <property type="evidence" value="ECO:0007669"/>
    <property type="project" value="UniProtKB-KW"/>
</dbReference>
<dbReference type="GO" id="GO:0070069">
    <property type="term" value="C:cytochrome complex"/>
    <property type="evidence" value="ECO:0007669"/>
    <property type="project" value="TreeGrafter"/>
</dbReference>
<gene>
    <name evidence="13" type="ORF">HNQ77_001769</name>
</gene>
<dbReference type="EC" id="1.10.3.-" evidence="13"/>
<dbReference type="PIRSF" id="PIRSF000267">
    <property type="entry name" value="Cyt_oxidse_sub2"/>
    <property type="match status" value="1"/>
</dbReference>
<feature type="transmembrane region" description="Helical" evidence="12">
    <location>
        <begin position="80"/>
        <end position="100"/>
    </location>
</feature>
<evidence type="ECO:0000256" key="7">
    <source>
        <dbReference type="ARBA" id="ARBA00022723"/>
    </source>
</evidence>
<evidence type="ECO:0000256" key="5">
    <source>
        <dbReference type="ARBA" id="ARBA00022617"/>
    </source>
</evidence>
<proteinExistence type="inferred from homology"/>
<dbReference type="PANTHER" id="PTHR43141">
    <property type="entry name" value="CYTOCHROME BD2 SUBUNIT II"/>
    <property type="match status" value="1"/>
</dbReference>
<dbReference type="NCBIfam" id="TIGR00203">
    <property type="entry name" value="cydB"/>
    <property type="match status" value="1"/>
</dbReference>
<keyword evidence="11 12" id="KW-0472">Membrane</keyword>
<dbReference type="GO" id="GO:0009055">
    <property type="term" value="F:electron transfer activity"/>
    <property type="evidence" value="ECO:0007669"/>
    <property type="project" value="TreeGrafter"/>
</dbReference>
<name>A0A841JRN5_9BACT</name>
<sequence>MGAVWFWIVAAMLAAYVVLDGFDIGIGILYPFLARNEDDRSVMMRSIGPVWDGNEVWLLAGGGTLFFAFPLLYASAFSGFYLPLMIVLWLLIGRGASIELRSHIDNGVWRSFFNGVFFLSSALLAIFFGAALANVIRGVPIGPDNYFFLPLWTNWRVGPQPGILDWYTVVGGLVALMALAVHGGLYLALKATGDLCERARRFSQQAWIALCVITLVSLLATILVRPETLDHYKLHPVSFAIPVLVVLSLAGMKIFTVRRQELNAFLSSCLYLAIMLVGAAVGLYPTLLPSSTNAAKDITVAEALSGSYATHVGLIWWSFGILLAIGYFCVSYWMFRGKVSPQADGYGH</sequence>
<evidence type="ECO:0000256" key="1">
    <source>
        <dbReference type="ARBA" id="ARBA00004651"/>
    </source>
</evidence>
<dbReference type="Pfam" id="PF02322">
    <property type="entry name" value="Cyt_bd_oxida_II"/>
    <property type="match status" value="1"/>
</dbReference>
<keyword evidence="8" id="KW-0249">Electron transport</keyword>
<feature type="transmembrane region" description="Helical" evidence="12">
    <location>
        <begin position="6"/>
        <end position="33"/>
    </location>
</feature>
<feature type="transmembrane region" description="Helical" evidence="12">
    <location>
        <begin position="112"/>
        <end position="136"/>
    </location>
</feature>
<dbReference type="PANTHER" id="PTHR43141:SF5">
    <property type="entry name" value="CYTOCHROME BD-I UBIQUINOL OXIDASE SUBUNIT 2"/>
    <property type="match status" value="1"/>
</dbReference>
<evidence type="ECO:0000313" key="13">
    <source>
        <dbReference type="EMBL" id="MBB6143820.1"/>
    </source>
</evidence>
<keyword evidence="9 12" id="KW-1133">Transmembrane helix</keyword>
<dbReference type="AlphaFoldDB" id="A0A841JRN5"/>
<keyword evidence="3" id="KW-0813">Transport</keyword>
<keyword evidence="6 12" id="KW-0812">Transmembrane</keyword>